<keyword evidence="6 10" id="KW-0676">Redox-active center</keyword>
<evidence type="ECO:0000256" key="4">
    <source>
        <dbReference type="ARBA" id="ARBA00022982"/>
    </source>
</evidence>
<dbReference type="InterPro" id="IPR036249">
    <property type="entry name" value="Thioredoxin-like_sf"/>
</dbReference>
<name>A0A1I0ENB1_9FIRM</name>
<dbReference type="PANTHER" id="PTHR45663:SF11">
    <property type="entry name" value="GEO12009P1"/>
    <property type="match status" value="1"/>
</dbReference>
<dbReference type="OrthoDB" id="9790390at2"/>
<dbReference type="GO" id="GO:0045454">
    <property type="term" value="P:cell redox homeostasis"/>
    <property type="evidence" value="ECO:0007669"/>
    <property type="project" value="TreeGrafter"/>
</dbReference>
<sequence>MIKKIVNGEMPEVSSDKLTVVDFSAGWCGPCKMLEPVLEELSEEMSSQAAFFNADVDENPNLAQDFMITSIPALIVLKNGKEAARNVGFMPKVFLKEFIENNL</sequence>
<keyword evidence="13" id="KW-1185">Reference proteome</keyword>
<evidence type="ECO:0000256" key="8">
    <source>
        <dbReference type="PIRNR" id="PIRNR000077"/>
    </source>
</evidence>
<dbReference type="Gene3D" id="3.40.30.10">
    <property type="entry name" value="Glutaredoxin"/>
    <property type="match status" value="1"/>
</dbReference>
<comment type="similarity">
    <text evidence="1 8">Belongs to the thioredoxin family.</text>
</comment>
<dbReference type="PRINTS" id="PR00421">
    <property type="entry name" value="THIOREDOXIN"/>
</dbReference>
<proteinExistence type="inferred from homology"/>
<dbReference type="STRING" id="29364.SAMN04487772_12320"/>
<protein>
    <recommendedName>
        <fullName evidence="2 7">Thioredoxin</fullName>
    </recommendedName>
</protein>
<feature type="site" description="Contributes to redox potential value" evidence="9">
    <location>
        <position position="30"/>
    </location>
</feature>
<organism evidence="12 13">
    <name type="scientific">[Clostridium] polysaccharolyticum</name>
    <dbReference type="NCBI Taxonomy" id="29364"/>
    <lineage>
        <taxon>Bacteria</taxon>
        <taxon>Bacillati</taxon>
        <taxon>Bacillota</taxon>
        <taxon>Clostridia</taxon>
        <taxon>Lachnospirales</taxon>
        <taxon>Lachnospiraceae</taxon>
    </lineage>
</organism>
<feature type="domain" description="Thioredoxin" evidence="11">
    <location>
        <begin position="1"/>
        <end position="103"/>
    </location>
</feature>
<dbReference type="EMBL" id="FOHN01000023">
    <property type="protein sequence ID" value="SET46908.1"/>
    <property type="molecule type" value="Genomic_DNA"/>
</dbReference>
<evidence type="ECO:0000256" key="7">
    <source>
        <dbReference type="NCBIfam" id="TIGR01068"/>
    </source>
</evidence>
<dbReference type="RefSeq" id="WP_092478571.1">
    <property type="nucleotide sequence ID" value="NZ_FOHN01000023.1"/>
</dbReference>
<evidence type="ECO:0000256" key="10">
    <source>
        <dbReference type="PIRSR" id="PIRSR000077-4"/>
    </source>
</evidence>
<gene>
    <name evidence="12" type="ORF">SAMN04487772_12320</name>
</gene>
<keyword evidence="4" id="KW-0249">Electron transport</keyword>
<dbReference type="Pfam" id="PF00085">
    <property type="entry name" value="Thioredoxin"/>
    <property type="match status" value="1"/>
</dbReference>
<evidence type="ECO:0000256" key="3">
    <source>
        <dbReference type="ARBA" id="ARBA00022448"/>
    </source>
</evidence>
<evidence type="ECO:0000313" key="12">
    <source>
        <dbReference type="EMBL" id="SET46908.1"/>
    </source>
</evidence>
<evidence type="ECO:0000256" key="9">
    <source>
        <dbReference type="PIRSR" id="PIRSR000077-1"/>
    </source>
</evidence>
<dbReference type="PROSITE" id="PS51352">
    <property type="entry name" value="THIOREDOXIN_2"/>
    <property type="match status" value="1"/>
</dbReference>
<evidence type="ECO:0000256" key="1">
    <source>
        <dbReference type="ARBA" id="ARBA00008987"/>
    </source>
</evidence>
<keyword evidence="5 10" id="KW-1015">Disulfide bond</keyword>
<evidence type="ECO:0000256" key="5">
    <source>
        <dbReference type="ARBA" id="ARBA00023157"/>
    </source>
</evidence>
<accession>A0A1I0ENB1</accession>
<dbReference type="InterPro" id="IPR017937">
    <property type="entry name" value="Thioredoxin_CS"/>
</dbReference>
<evidence type="ECO:0000313" key="13">
    <source>
        <dbReference type="Proteomes" id="UP000199800"/>
    </source>
</evidence>
<dbReference type="CDD" id="cd02947">
    <property type="entry name" value="TRX_family"/>
    <property type="match status" value="1"/>
</dbReference>
<dbReference type="PROSITE" id="PS00194">
    <property type="entry name" value="THIOREDOXIN_1"/>
    <property type="match status" value="1"/>
</dbReference>
<evidence type="ECO:0000256" key="2">
    <source>
        <dbReference type="ARBA" id="ARBA00020570"/>
    </source>
</evidence>
<keyword evidence="3" id="KW-0813">Transport</keyword>
<feature type="active site" description="Nucleophile" evidence="9">
    <location>
        <position position="28"/>
    </location>
</feature>
<dbReference type="GO" id="GO:0005829">
    <property type="term" value="C:cytosol"/>
    <property type="evidence" value="ECO:0007669"/>
    <property type="project" value="TreeGrafter"/>
</dbReference>
<dbReference type="InterPro" id="IPR005746">
    <property type="entry name" value="Thioredoxin"/>
</dbReference>
<reference evidence="12 13" key="1">
    <citation type="submission" date="2016-10" db="EMBL/GenBank/DDBJ databases">
        <authorList>
            <person name="de Groot N.N."/>
        </authorList>
    </citation>
    <scope>NUCLEOTIDE SEQUENCE [LARGE SCALE GENOMIC DNA]</scope>
    <source>
        <strain evidence="12 13">DSM 1801</strain>
    </source>
</reference>
<feature type="disulfide bond" description="Redox-active" evidence="10">
    <location>
        <begin position="28"/>
        <end position="31"/>
    </location>
</feature>
<dbReference type="Proteomes" id="UP000199800">
    <property type="component" value="Unassembled WGS sequence"/>
</dbReference>
<dbReference type="PIRSF" id="PIRSF000077">
    <property type="entry name" value="Thioredoxin"/>
    <property type="match status" value="1"/>
</dbReference>
<evidence type="ECO:0000256" key="6">
    <source>
        <dbReference type="ARBA" id="ARBA00023284"/>
    </source>
</evidence>
<dbReference type="SUPFAM" id="SSF52833">
    <property type="entry name" value="Thioredoxin-like"/>
    <property type="match status" value="1"/>
</dbReference>
<dbReference type="PANTHER" id="PTHR45663">
    <property type="entry name" value="GEO12009P1"/>
    <property type="match status" value="1"/>
</dbReference>
<dbReference type="InterPro" id="IPR013766">
    <property type="entry name" value="Thioredoxin_domain"/>
</dbReference>
<feature type="site" description="Deprotonates C-terminal active site Cys" evidence="9">
    <location>
        <position position="22"/>
    </location>
</feature>
<feature type="site" description="Contributes to redox potential value" evidence="9">
    <location>
        <position position="29"/>
    </location>
</feature>
<dbReference type="AlphaFoldDB" id="A0A1I0ENB1"/>
<evidence type="ECO:0000259" key="11">
    <source>
        <dbReference type="PROSITE" id="PS51352"/>
    </source>
</evidence>
<feature type="active site" description="Nucleophile" evidence="9">
    <location>
        <position position="31"/>
    </location>
</feature>
<dbReference type="NCBIfam" id="TIGR01068">
    <property type="entry name" value="thioredoxin"/>
    <property type="match status" value="1"/>
</dbReference>
<dbReference type="GO" id="GO:0015035">
    <property type="term" value="F:protein-disulfide reductase activity"/>
    <property type="evidence" value="ECO:0007669"/>
    <property type="project" value="UniProtKB-UniRule"/>
</dbReference>